<organism evidence="3 4">
    <name type="scientific">Leuconostoc citreum</name>
    <dbReference type="NCBI Taxonomy" id="33964"/>
    <lineage>
        <taxon>Bacteria</taxon>
        <taxon>Bacillati</taxon>
        <taxon>Bacillota</taxon>
        <taxon>Bacilli</taxon>
        <taxon>Lactobacillales</taxon>
        <taxon>Lactobacillaceae</taxon>
        <taxon>Leuconostoc</taxon>
    </lineage>
</organism>
<evidence type="ECO:0000313" key="3">
    <source>
        <dbReference type="EMBL" id="GDZ82766.1"/>
    </source>
</evidence>
<comment type="caution">
    <text evidence="3">The sequence shown here is derived from an EMBL/GenBank/DDBJ whole genome shotgun (WGS) entry which is preliminary data.</text>
</comment>
<dbReference type="Gene3D" id="3.40.50.150">
    <property type="entry name" value="Vaccinia Virus protein VP39"/>
    <property type="match status" value="1"/>
</dbReference>
<dbReference type="CDD" id="cd02440">
    <property type="entry name" value="AdoMet_MTases"/>
    <property type="match status" value="1"/>
</dbReference>
<accession>A0A5A5TYF2</accession>
<dbReference type="AlphaFoldDB" id="A0A5A5TYF2"/>
<feature type="domain" description="Methyltransferase" evidence="2">
    <location>
        <begin position="80"/>
        <end position="215"/>
    </location>
</feature>
<reference evidence="3 4" key="1">
    <citation type="submission" date="2019-04" db="EMBL/GenBank/DDBJ databases">
        <title>A pseudo-fructophilic Leuconostoc citreum strain F192-5 isolated from peel of satsuma mandarin: the first report for isolation and characterization of strain-dependent fructophilic-like characteristics.</title>
        <authorList>
            <person name="Maeno S."/>
            <person name="Tanizawa Y."/>
            <person name="Kajikawa A."/>
            <person name="Kanesaki Y."/>
            <person name="Kubota E."/>
            <person name="Arita M."/>
            <person name="Leon D."/>
            <person name="Endo A."/>
        </authorList>
    </citation>
    <scope>NUCLEOTIDE SEQUENCE [LARGE SCALE GENOMIC DNA]</scope>
    <source>
        <strain evidence="3 4">F192-5</strain>
    </source>
</reference>
<protein>
    <submittedName>
        <fullName evidence="3">Type 11 methyltransferase</fullName>
    </submittedName>
</protein>
<sequence>MNTLKKQGLDAPIVPLLYIIAGLVAISCAVIFRNNYSGYLWTLLYGIIMVLGGLIFIHTSMRGKHIIWDNILSTLTIPNDSKVLDLGTGHGLVLLKFASRLSENGHATGIDLWRNQDQSNNSIENTQNIIKSYHLDKVASVQTANMLDLPFKNNQYDFVVTSLALHNIKPATARKAALNEATRVLKSAGTLVIVDTGHKKKEYLSILQSNGFMIQEQKTYGIIGWWSGPWMSTYAIIATAPTKHPLNKR</sequence>
<dbReference type="InterPro" id="IPR029063">
    <property type="entry name" value="SAM-dependent_MTases_sf"/>
</dbReference>
<gene>
    <name evidence="3" type="ORF">LCIT_00080</name>
</gene>
<keyword evidence="1" id="KW-1133">Transmembrane helix</keyword>
<evidence type="ECO:0000313" key="4">
    <source>
        <dbReference type="Proteomes" id="UP000323274"/>
    </source>
</evidence>
<dbReference type="InterPro" id="IPR025714">
    <property type="entry name" value="Methyltranfer_dom"/>
</dbReference>
<dbReference type="GO" id="GO:0032259">
    <property type="term" value="P:methylation"/>
    <property type="evidence" value="ECO:0007669"/>
    <property type="project" value="UniProtKB-KW"/>
</dbReference>
<feature type="transmembrane region" description="Helical" evidence="1">
    <location>
        <begin position="12"/>
        <end position="32"/>
    </location>
</feature>
<dbReference type="PANTHER" id="PTHR45277:SF1">
    <property type="entry name" value="EXPRESSED PROTEIN"/>
    <property type="match status" value="1"/>
</dbReference>
<dbReference type="Pfam" id="PF13847">
    <property type="entry name" value="Methyltransf_31"/>
    <property type="match status" value="1"/>
</dbReference>
<dbReference type="PROSITE" id="PS51257">
    <property type="entry name" value="PROKAR_LIPOPROTEIN"/>
    <property type="match status" value="1"/>
</dbReference>
<dbReference type="GO" id="GO:0008168">
    <property type="term" value="F:methyltransferase activity"/>
    <property type="evidence" value="ECO:0007669"/>
    <property type="project" value="UniProtKB-KW"/>
</dbReference>
<name>A0A5A5TYF2_LEUCI</name>
<dbReference type="Proteomes" id="UP000323274">
    <property type="component" value="Unassembled WGS sequence"/>
</dbReference>
<dbReference type="SUPFAM" id="SSF53335">
    <property type="entry name" value="S-adenosyl-L-methionine-dependent methyltransferases"/>
    <property type="match status" value="1"/>
</dbReference>
<dbReference type="EMBL" id="BJJW01000001">
    <property type="protein sequence ID" value="GDZ82766.1"/>
    <property type="molecule type" value="Genomic_DNA"/>
</dbReference>
<feature type="transmembrane region" description="Helical" evidence="1">
    <location>
        <begin position="38"/>
        <end position="57"/>
    </location>
</feature>
<keyword evidence="1" id="KW-0472">Membrane</keyword>
<dbReference type="RefSeq" id="WP_024047306.1">
    <property type="nucleotide sequence ID" value="NZ_BJJW01000001.1"/>
</dbReference>
<dbReference type="PANTHER" id="PTHR45277">
    <property type="entry name" value="EXPRESSED PROTEIN"/>
    <property type="match status" value="1"/>
</dbReference>
<keyword evidence="3" id="KW-0808">Transferase</keyword>
<evidence type="ECO:0000259" key="2">
    <source>
        <dbReference type="Pfam" id="PF13847"/>
    </source>
</evidence>
<proteinExistence type="predicted"/>
<keyword evidence="3" id="KW-0489">Methyltransferase</keyword>
<evidence type="ECO:0000256" key="1">
    <source>
        <dbReference type="SAM" id="Phobius"/>
    </source>
</evidence>
<keyword evidence="1" id="KW-0812">Transmembrane</keyword>